<dbReference type="Proteomes" id="UP000711047">
    <property type="component" value="Unassembled WGS sequence"/>
</dbReference>
<dbReference type="EMBL" id="JABMKX010000015">
    <property type="protein sequence ID" value="NQX48482.1"/>
    <property type="molecule type" value="Genomic_DNA"/>
</dbReference>
<dbReference type="InterPro" id="IPR003439">
    <property type="entry name" value="ABC_transporter-like_ATP-bd"/>
</dbReference>
<organism evidence="2 3">
    <name type="scientific">Paenibacillus tritici</name>
    <dbReference type="NCBI Taxonomy" id="1873425"/>
    <lineage>
        <taxon>Bacteria</taxon>
        <taxon>Bacillati</taxon>
        <taxon>Bacillota</taxon>
        <taxon>Bacilli</taxon>
        <taxon>Bacillales</taxon>
        <taxon>Paenibacillaceae</taxon>
        <taxon>Paenibacillus</taxon>
    </lineage>
</organism>
<dbReference type="PROSITE" id="PS50893">
    <property type="entry name" value="ABC_TRANSPORTER_2"/>
    <property type="match status" value="1"/>
</dbReference>
<evidence type="ECO:0000259" key="1">
    <source>
        <dbReference type="PROSITE" id="PS50893"/>
    </source>
</evidence>
<evidence type="ECO:0000313" key="2">
    <source>
        <dbReference type="EMBL" id="NQX48482.1"/>
    </source>
</evidence>
<keyword evidence="2" id="KW-0547">Nucleotide-binding</keyword>
<keyword evidence="3" id="KW-1185">Reference proteome</keyword>
<dbReference type="PANTHER" id="PTHR43394">
    <property type="entry name" value="ATP-DEPENDENT PERMEASE MDL1, MITOCHONDRIAL"/>
    <property type="match status" value="1"/>
</dbReference>
<name>A0ABX2DWH2_9BACL</name>
<gene>
    <name evidence="2" type="ORF">HQN87_24435</name>
</gene>
<proteinExistence type="predicted"/>
<reference evidence="2 3" key="1">
    <citation type="submission" date="2020-05" db="EMBL/GenBank/DDBJ databases">
        <title>Paenibacillus glebae, sp. nov., Paenibacillus humi sp. nov., Paenibacillus pedi sp. nov., Paenibacillus terrestris sp. nov. and Paenibacillus terricola sp. nov., isolated from a forest top soil sample.</title>
        <authorList>
            <person name="Qi S."/>
            <person name="Carlier A."/>
            <person name="Cnockaert M."/>
            <person name="Vandamme P."/>
        </authorList>
    </citation>
    <scope>NUCLEOTIDE SEQUENCE [LARGE SCALE GENOMIC DNA]</scope>
    <source>
        <strain evidence="2 3">LMG 29502</strain>
    </source>
</reference>
<dbReference type="InterPro" id="IPR027417">
    <property type="entry name" value="P-loop_NTPase"/>
</dbReference>
<accession>A0ABX2DWH2</accession>
<dbReference type="RefSeq" id="WP_173138640.1">
    <property type="nucleotide sequence ID" value="NZ_JABMKX010000015.1"/>
</dbReference>
<dbReference type="Gene3D" id="3.40.50.300">
    <property type="entry name" value="P-loop containing nucleotide triphosphate hydrolases"/>
    <property type="match status" value="1"/>
</dbReference>
<dbReference type="InterPro" id="IPR017871">
    <property type="entry name" value="ABC_transporter-like_CS"/>
</dbReference>
<dbReference type="PANTHER" id="PTHR43394:SF1">
    <property type="entry name" value="ATP-BINDING CASSETTE SUB-FAMILY B MEMBER 10, MITOCHONDRIAL"/>
    <property type="match status" value="1"/>
</dbReference>
<feature type="domain" description="ABC transporter" evidence="1">
    <location>
        <begin position="3"/>
        <end position="206"/>
    </location>
</feature>
<dbReference type="GO" id="GO:0005524">
    <property type="term" value="F:ATP binding"/>
    <property type="evidence" value="ECO:0007669"/>
    <property type="project" value="UniProtKB-KW"/>
</dbReference>
<dbReference type="CDD" id="cd03228">
    <property type="entry name" value="ABCC_MRP_Like"/>
    <property type="match status" value="1"/>
</dbReference>
<evidence type="ECO:0000313" key="3">
    <source>
        <dbReference type="Proteomes" id="UP000711047"/>
    </source>
</evidence>
<protein>
    <submittedName>
        <fullName evidence="2">ATP-binding cassette domain-containing protein</fullName>
    </submittedName>
</protein>
<dbReference type="PROSITE" id="PS00211">
    <property type="entry name" value="ABC_TRANSPORTER_1"/>
    <property type="match status" value="1"/>
</dbReference>
<sequence>MKIEFKNVCYSYNGLEEILSNVSFSIDRNDIFCLSGRNGAGKSTAIKLLTKIICNYTGEILLGEKELRLWKREEVNDKIGICFQEPVMYMDTLMNNIILGQQGISMDRLNDYIELLDTKNFIREHGEEHIIGKNLSLSGGQMQMISILRNFYSNKEILIFDEPTSNLDVIVKEKFIQLLDELKERHIVIMITHDSGVGGGYNKIWMNK</sequence>
<keyword evidence="2" id="KW-0067">ATP-binding</keyword>
<dbReference type="Pfam" id="PF00005">
    <property type="entry name" value="ABC_tran"/>
    <property type="match status" value="1"/>
</dbReference>
<comment type="caution">
    <text evidence="2">The sequence shown here is derived from an EMBL/GenBank/DDBJ whole genome shotgun (WGS) entry which is preliminary data.</text>
</comment>
<dbReference type="SUPFAM" id="SSF52540">
    <property type="entry name" value="P-loop containing nucleoside triphosphate hydrolases"/>
    <property type="match status" value="1"/>
</dbReference>
<dbReference type="InterPro" id="IPR039421">
    <property type="entry name" value="Type_1_exporter"/>
</dbReference>